<evidence type="ECO:0000256" key="5">
    <source>
        <dbReference type="ARBA" id="ARBA00023136"/>
    </source>
</evidence>
<dbReference type="GO" id="GO:0006941">
    <property type="term" value="P:striated muscle contraction"/>
    <property type="evidence" value="ECO:0007669"/>
    <property type="project" value="TreeGrafter"/>
</dbReference>
<evidence type="ECO:0000313" key="10">
    <source>
        <dbReference type="Proteomes" id="UP001174909"/>
    </source>
</evidence>
<dbReference type="Pfam" id="PF00520">
    <property type="entry name" value="Ion_trans"/>
    <property type="match status" value="1"/>
</dbReference>
<dbReference type="InterPro" id="IPR002048">
    <property type="entry name" value="EF_hand_dom"/>
</dbReference>
<evidence type="ECO:0000256" key="4">
    <source>
        <dbReference type="ARBA" id="ARBA00022989"/>
    </source>
</evidence>
<evidence type="ECO:0000256" key="1">
    <source>
        <dbReference type="ARBA" id="ARBA00004141"/>
    </source>
</evidence>
<dbReference type="InterPro" id="IPR009460">
    <property type="entry name" value="Ryanrecept_TM4-6"/>
</dbReference>
<protein>
    <submittedName>
        <fullName evidence="9">Ryanodine receptor 2</fullName>
    </submittedName>
</protein>
<proteinExistence type="predicted"/>
<dbReference type="InterPro" id="IPR015925">
    <property type="entry name" value="Ryanodine_IP3_receptor"/>
</dbReference>
<evidence type="ECO:0000256" key="6">
    <source>
        <dbReference type="SAM" id="MobiDB-lite"/>
    </source>
</evidence>
<feature type="transmembrane region" description="Helical" evidence="7">
    <location>
        <begin position="1346"/>
        <end position="1372"/>
    </location>
</feature>
<feature type="region of interest" description="Disordered" evidence="6">
    <location>
        <begin position="853"/>
        <end position="901"/>
    </location>
</feature>
<comment type="subcellular location">
    <subcellularLocation>
        <location evidence="1">Membrane</location>
        <topology evidence="1">Multi-pass membrane protein</topology>
    </subcellularLocation>
</comment>
<feature type="region of interest" description="Disordered" evidence="6">
    <location>
        <begin position="942"/>
        <end position="968"/>
    </location>
</feature>
<dbReference type="InterPro" id="IPR011992">
    <property type="entry name" value="EF-hand-dom_pair"/>
</dbReference>
<dbReference type="PROSITE" id="PS50222">
    <property type="entry name" value="EF_HAND_2"/>
    <property type="match status" value="1"/>
</dbReference>
<dbReference type="FunFam" id="1.10.287.70:FF:000017">
    <property type="entry name" value="ryanodine receptor isoform X2"/>
    <property type="match status" value="1"/>
</dbReference>
<keyword evidence="3" id="KW-0106">Calcium</keyword>
<dbReference type="PROSITE" id="PS00018">
    <property type="entry name" value="EF_HAND_1"/>
    <property type="match status" value="2"/>
</dbReference>
<dbReference type="Pfam" id="PF08454">
    <property type="entry name" value="RIH_assoc"/>
    <property type="match status" value="1"/>
</dbReference>
<feature type="compositionally biased region" description="Basic and acidic residues" evidence="6">
    <location>
        <begin position="819"/>
        <end position="829"/>
    </location>
</feature>
<evidence type="ECO:0000256" key="7">
    <source>
        <dbReference type="SAM" id="Phobius"/>
    </source>
</evidence>
<feature type="region of interest" description="Disordered" evidence="6">
    <location>
        <begin position="819"/>
        <end position="841"/>
    </location>
</feature>
<gene>
    <name evidence="9" type="ORF">GBAR_LOCUS19476</name>
</gene>
<dbReference type="InterPro" id="IPR013662">
    <property type="entry name" value="RIH_assoc-dom"/>
</dbReference>
<dbReference type="GO" id="GO:0006874">
    <property type="term" value="P:intracellular calcium ion homeostasis"/>
    <property type="evidence" value="ECO:0007669"/>
    <property type="project" value="InterPro"/>
</dbReference>
<evidence type="ECO:0000259" key="8">
    <source>
        <dbReference type="PROSITE" id="PS50222"/>
    </source>
</evidence>
<keyword evidence="10" id="KW-1185">Reference proteome</keyword>
<dbReference type="SMART" id="SM00054">
    <property type="entry name" value="EFh"/>
    <property type="match status" value="2"/>
</dbReference>
<dbReference type="PANTHER" id="PTHR46399:SF8">
    <property type="entry name" value="B30.2_SPRY DOMAIN-CONTAINING PROTEIN"/>
    <property type="match status" value="1"/>
</dbReference>
<feature type="region of interest" description="Disordered" evidence="6">
    <location>
        <begin position="1467"/>
        <end position="1494"/>
    </location>
</feature>
<feature type="transmembrane region" description="Helical" evidence="7">
    <location>
        <begin position="1271"/>
        <end position="1293"/>
    </location>
</feature>
<dbReference type="InterPro" id="IPR018247">
    <property type="entry name" value="EF_Hand_1_Ca_BS"/>
</dbReference>
<feature type="transmembrane region" description="Helical" evidence="7">
    <location>
        <begin position="1219"/>
        <end position="1236"/>
    </location>
</feature>
<dbReference type="GO" id="GO:0005219">
    <property type="term" value="F:ryanodine-sensitive calcium-release channel activity"/>
    <property type="evidence" value="ECO:0007669"/>
    <property type="project" value="InterPro"/>
</dbReference>
<sequence length="1510" mass="173009">MDQFMTRGDRDLVERYTEKLSEKGACHVAMKTELVELLQMQEQARSREHLGHKLVRSISRTFVVPQNSSAEERAEHIVGLARVRRRMKLVDNPEGEGARSKWKQFFTRRKRKAVLACFLAVPYFDISKHRAINLFLETYSQQWLESSEDHTSSALGHELLDHQDYLVTHKTASLPPHHRDPLTQLFTMIKRKATTGECLDHELFIAYPNVLSKIITGVRNDERITGEENVTVAYQSYYKRRTELYARQNQLARRGAASTVLLVITASRGSNSDVIHSILRLGIALLEEGNHLVQEEMLAQLQAMDVGFLSSVARLVASCSVLDWNAYQRYQRTEVMQSTSCLAMSKVLCGSEVTEDLFRFLQLLCEGHNADFQNYLRTQAGNTTTVNIITCTVDYLLRLQESVSDFYWHYSGQETIDLLGRDSLLRAFRVAKQVFRTLTEYIQGPCVPNQETLARSRLLDAVSGFLQVFAVLQRKLYRDTSQVELLRELLGLQEEMFILLLSMLEGSAMSSQLGRLMVDMLVESEQWVQDIMAFFSIFIKLKDSTTSKAFKEYDLNKDGMISYREFELAMQSQQRYTKEEIAYLMECADTNNDGLLDYTEFTERFHQPAENIGFHLCVLIVHLSEHLPQEKRLAQFKTSCQGRELMEHFEQGMGCIEIQGKSGRIERVYFEVKQSRLAQWNETQIKESRKNFLHSVDMRSHKKKLEGFVSFCEDTIFEMDYADKISGSEQRSRESRAFQHRLRHTKALQSPARSRPILRRVVEVVRGMWRRHRPLDTLKTVVLAVWTLFVLILLIPLLNFLKRAGSKLGTALSRRLAVADHSHSPDRSSTHPPQTSGSRLGTLAQRKALRLSITRDQSQTTPPANAQQVPATTSTQTTEENGSQQTQTQNGTQGEHPAASGQATLTKRLKSLLPHQIQTPRSSNTPLISATLHQLNLRYNRSHMRHPSPSPTSPLPTQQGDQSLTPGMAEDTYVPKITLSTRSWQAFIARHYYRLNSVKLLVTFLINVALLSFTVQSLSQEQSAVSGDTCEANSSLHTSAASLCSETVELIWNPLYLKLLSLFHFLLSLLLILSYWNLKVPLIIFKREKEIARRLETKHTWLGSRPGWSPGIGNVWEWGMADWWAWLCDMWDSTVISAPSFPRNYWDKQVKDRVRSQFEGASRDLVTRQLGMGTQCPFETRSKWGNVSATVNSLGDLRYFVWMVGTVLSDMLSIFDPNLYMVLYHIFYCGLSFLGLRSNSFYFSIHLLDLVMNFKLLRTVLYSVLHNGKQLLMTVLMTCVVIYLYTVIAFNYFRKFYVQQSHTNGEPVYACDNMAKCFIYHIDKGLRAGGGIGDVLKSASGEPDEILRLLFDVTFFFFVIVILLAIIQGLIIDAFGELRDKEDSITSDMKNKCFVCGLPKTEFDHVAHGFDNHITRDHNAANYMFFLQYLIRKQESEFSGQESYVWEMYLKRRWDFFPVGDSFRGQEERRQLSGPEGVASSRNKTKRPFSPLLMQSNYTSPSVVTATQSL</sequence>
<keyword evidence="9" id="KW-0675">Receptor</keyword>
<keyword evidence="5 7" id="KW-0472">Membrane</keyword>
<keyword evidence="4 7" id="KW-1133">Transmembrane helix</keyword>
<feature type="transmembrane region" description="Helical" evidence="7">
    <location>
        <begin position="1055"/>
        <end position="1078"/>
    </location>
</feature>
<dbReference type="GO" id="GO:0014808">
    <property type="term" value="P:release of sequestered calcium ion into cytosol by sarcoplasmic reticulum"/>
    <property type="evidence" value="ECO:0007669"/>
    <property type="project" value="TreeGrafter"/>
</dbReference>
<feature type="transmembrane region" description="Helical" evidence="7">
    <location>
        <begin position="781"/>
        <end position="801"/>
    </location>
</feature>
<name>A0AA35X1K6_GEOBA</name>
<organism evidence="9 10">
    <name type="scientific">Geodia barretti</name>
    <name type="common">Barrett's horny sponge</name>
    <dbReference type="NCBI Taxonomy" id="519541"/>
    <lineage>
        <taxon>Eukaryota</taxon>
        <taxon>Metazoa</taxon>
        <taxon>Porifera</taxon>
        <taxon>Demospongiae</taxon>
        <taxon>Heteroscleromorpha</taxon>
        <taxon>Tetractinellida</taxon>
        <taxon>Astrophorina</taxon>
        <taxon>Geodiidae</taxon>
        <taxon>Geodia</taxon>
    </lineage>
</organism>
<keyword evidence="2 7" id="KW-0812">Transmembrane</keyword>
<dbReference type="EMBL" id="CASHTH010002746">
    <property type="protein sequence ID" value="CAI8034630.1"/>
    <property type="molecule type" value="Genomic_DNA"/>
</dbReference>
<dbReference type="Pfam" id="PF06459">
    <property type="entry name" value="RR_TM4-6"/>
    <property type="match status" value="1"/>
</dbReference>
<dbReference type="GO" id="GO:0005790">
    <property type="term" value="C:smooth endoplasmic reticulum"/>
    <property type="evidence" value="ECO:0007669"/>
    <property type="project" value="TreeGrafter"/>
</dbReference>
<feature type="compositionally biased region" description="Polar residues" evidence="6">
    <location>
        <begin position="830"/>
        <end position="839"/>
    </location>
</feature>
<feature type="compositionally biased region" description="Polar residues" evidence="6">
    <location>
        <begin position="854"/>
        <end position="871"/>
    </location>
</feature>
<dbReference type="Proteomes" id="UP001174909">
    <property type="component" value="Unassembled WGS sequence"/>
</dbReference>
<dbReference type="GO" id="GO:0034704">
    <property type="term" value="C:calcium channel complex"/>
    <property type="evidence" value="ECO:0007669"/>
    <property type="project" value="TreeGrafter"/>
</dbReference>
<evidence type="ECO:0000313" key="9">
    <source>
        <dbReference type="EMBL" id="CAI8034630.1"/>
    </source>
</evidence>
<dbReference type="InterPro" id="IPR005821">
    <property type="entry name" value="Ion_trans_dom"/>
</dbReference>
<dbReference type="GO" id="GO:0005509">
    <property type="term" value="F:calcium ion binding"/>
    <property type="evidence" value="ECO:0007669"/>
    <property type="project" value="InterPro"/>
</dbReference>
<feature type="transmembrane region" description="Helical" evidence="7">
    <location>
        <begin position="1000"/>
        <end position="1019"/>
    </location>
</feature>
<dbReference type="PANTHER" id="PTHR46399">
    <property type="entry name" value="B30.2/SPRY DOMAIN-CONTAINING PROTEIN"/>
    <property type="match status" value="1"/>
</dbReference>
<feature type="compositionally biased region" description="Low complexity" evidence="6">
    <location>
        <begin position="872"/>
        <end position="895"/>
    </location>
</feature>
<dbReference type="Pfam" id="PF13499">
    <property type="entry name" value="EF-hand_7"/>
    <property type="match status" value="1"/>
</dbReference>
<comment type="caution">
    <text evidence="9">The sequence shown here is derived from an EMBL/GenBank/DDBJ whole genome shotgun (WGS) entry which is preliminary data.</text>
</comment>
<dbReference type="SUPFAM" id="SSF47473">
    <property type="entry name" value="EF-hand"/>
    <property type="match status" value="1"/>
</dbReference>
<evidence type="ECO:0000256" key="3">
    <source>
        <dbReference type="ARBA" id="ARBA00022837"/>
    </source>
</evidence>
<reference evidence="9" key="1">
    <citation type="submission" date="2023-03" db="EMBL/GenBank/DDBJ databases">
        <authorList>
            <person name="Steffen K."/>
            <person name="Cardenas P."/>
        </authorList>
    </citation>
    <scope>NUCLEOTIDE SEQUENCE</scope>
</reference>
<evidence type="ECO:0000256" key="2">
    <source>
        <dbReference type="ARBA" id="ARBA00022692"/>
    </source>
</evidence>
<accession>A0AA35X1K6</accession>
<feature type="domain" description="EF-hand" evidence="8">
    <location>
        <begin position="541"/>
        <end position="576"/>
    </location>
</feature>
<dbReference type="CDD" id="cd00051">
    <property type="entry name" value="EFh"/>
    <property type="match status" value="1"/>
</dbReference>
<dbReference type="Gene3D" id="1.10.238.10">
    <property type="entry name" value="EF-hand"/>
    <property type="match status" value="1"/>
</dbReference>